<evidence type="ECO:0000313" key="4">
    <source>
        <dbReference type="Proteomes" id="UP000266841"/>
    </source>
</evidence>
<proteinExistence type="predicted"/>
<keyword evidence="2" id="KW-0472">Membrane</keyword>
<sequence>MHPFCVACDRGGDVKSLGVDAVLGGASDPGVCAEWTVERVPPGGGTCDGVVIRSADPARRVLCRDGGCGLSTAAEPGPSDGVWRIDAAHSQTYTLASAGDGSVGPFPYVTSNLGQSDAIVLQRVDREGTVRLYHRAKGRYLRATSDGDVTLDPAPGDEDGVKFASDGGEEGGKGEFPGGDAELWTMDRHPSGGHTFRSRLGGGYLSQTGDGAAGDTSRLVTAPSADRGIWRVGPVLPRAVSSSKIKTFAIGTGVAVGTTVAMPFLMAGMLALVPAEATLAASVLAAGLTGAEAAASAGAIGVTAAIVFREDGGAVGMEGGKGAGGGGEEDEGGGGTTRG</sequence>
<dbReference type="EMBL" id="AGNL01012019">
    <property type="protein sequence ID" value="EJK68115.1"/>
    <property type="molecule type" value="Genomic_DNA"/>
</dbReference>
<feature type="transmembrane region" description="Helical" evidence="2">
    <location>
        <begin position="279"/>
        <end position="308"/>
    </location>
</feature>
<evidence type="ECO:0000256" key="1">
    <source>
        <dbReference type="SAM" id="MobiDB-lite"/>
    </source>
</evidence>
<feature type="transmembrane region" description="Helical" evidence="2">
    <location>
        <begin position="248"/>
        <end position="273"/>
    </location>
</feature>
<keyword evidence="2" id="KW-0812">Transmembrane</keyword>
<organism evidence="3 4">
    <name type="scientific">Thalassiosira oceanica</name>
    <name type="common">Marine diatom</name>
    <dbReference type="NCBI Taxonomy" id="159749"/>
    <lineage>
        <taxon>Eukaryota</taxon>
        <taxon>Sar</taxon>
        <taxon>Stramenopiles</taxon>
        <taxon>Ochrophyta</taxon>
        <taxon>Bacillariophyta</taxon>
        <taxon>Coscinodiscophyceae</taxon>
        <taxon>Thalassiosirophycidae</taxon>
        <taxon>Thalassiosirales</taxon>
        <taxon>Thalassiosiraceae</taxon>
        <taxon>Thalassiosira</taxon>
    </lineage>
</organism>
<keyword evidence="2" id="KW-1133">Transmembrane helix</keyword>
<dbReference type="InterPro" id="IPR008999">
    <property type="entry name" value="Actin-crosslinking"/>
</dbReference>
<evidence type="ECO:0000313" key="3">
    <source>
        <dbReference type="EMBL" id="EJK68115.1"/>
    </source>
</evidence>
<dbReference type="AlphaFoldDB" id="K0SRU5"/>
<name>K0SRU5_THAOC</name>
<feature type="compositionally biased region" description="Gly residues" evidence="1">
    <location>
        <begin position="317"/>
        <end position="326"/>
    </location>
</feature>
<gene>
    <name evidence="3" type="ORF">THAOC_10739</name>
</gene>
<reference evidence="3 4" key="1">
    <citation type="journal article" date="2012" name="Genome Biol.">
        <title>Genome and low-iron response of an oceanic diatom adapted to chronic iron limitation.</title>
        <authorList>
            <person name="Lommer M."/>
            <person name="Specht M."/>
            <person name="Roy A.S."/>
            <person name="Kraemer L."/>
            <person name="Andreson R."/>
            <person name="Gutowska M.A."/>
            <person name="Wolf J."/>
            <person name="Bergner S.V."/>
            <person name="Schilhabel M.B."/>
            <person name="Klostermeier U.C."/>
            <person name="Beiko R.G."/>
            <person name="Rosenstiel P."/>
            <person name="Hippler M."/>
            <person name="Laroche J."/>
        </authorList>
    </citation>
    <scope>NUCLEOTIDE SEQUENCE [LARGE SCALE GENOMIC DNA]</scope>
    <source>
        <strain evidence="3 4">CCMP1005</strain>
    </source>
</reference>
<evidence type="ECO:0008006" key="5">
    <source>
        <dbReference type="Google" id="ProtNLM"/>
    </source>
</evidence>
<keyword evidence="4" id="KW-1185">Reference proteome</keyword>
<comment type="caution">
    <text evidence="3">The sequence shown here is derived from an EMBL/GenBank/DDBJ whole genome shotgun (WGS) entry which is preliminary data.</text>
</comment>
<feature type="non-terminal residue" evidence="3">
    <location>
        <position position="339"/>
    </location>
</feature>
<protein>
    <recommendedName>
        <fullName evidence="5">Fascin domain-containing protein</fullName>
    </recommendedName>
</protein>
<dbReference type="SUPFAM" id="SSF50405">
    <property type="entry name" value="Actin-crosslinking proteins"/>
    <property type="match status" value="1"/>
</dbReference>
<dbReference type="OrthoDB" id="46078at2759"/>
<dbReference type="Proteomes" id="UP000266841">
    <property type="component" value="Unassembled WGS sequence"/>
</dbReference>
<evidence type="ECO:0000256" key="2">
    <source>
        <dbReference type="SAM" id="Phobius"/>
    </source>
</evidence>
<feature type="region of interest" description="Disordered" evidence="1">
    <location>
        <begin position="317"/>
        <end position="339"/>
    </location>
</feature>
<accession>K0SRU5</accession>